<evidence type="ECO:0000256" key="1">
    <source>
        <dbReference type="SAM" id="Phobius"/>
    </source>
</evidence>
<keyword evidence="1" id="KW-1133">Transmembrane helix</keyword>
<sequence>MENEPEENLADSFEHWPNEPATRNDLRILATLIDRRFAKIDSRFDKVDVQFQTMQAMFKEELFEFREAMRKEMFRFAGFLTFCGLTALGIFAAAFR</sequence>
<accession>A0A6J6KFD8</accession>
<feature type="transmembrane region" description="Helical" evidence="1">
    <location>
        <begin position="76"/>
        <end position="95"/>
    </location>
</feature>
<organism evidence="3">
    <name type="scientific">freshwater metagenome</name>
    <dbReference type="NCBI Taxonomy" id="449393"/>
    <lineage>
        <taxon>unclassified sequences</taxon>
        <taxon>metagenomes</taxon>
        <taxon>ecological metagenomes</taxon>
    </lineage>
</organism>
<evidence type="ECO:0000313" key="3">
    <source>
        <dbReference type="EMBL" id="CAB4648471.1"/>
    </source>
</evidence>
<keyword evidence="1" id="KW-0472">Membrane</keyword>
<keyword evidence="1" id="KW-0812">Transmembrane</keyword>
<gene>
    <name evidence="3" type="ORF">UFOPK2166_00666</name>
    <name evidence="2" type="ORF">UFOPK2195_00079</name>
</gene>
<dbReference type="AlphaFoldDB" id="A0A6J6KFD8"/>
<reference evidence="3" key="1">
    <citation type="submission" date="2020-05" db="EMBL/GenBank/DDBJ databases">
        <authorList>
            <person name="Chiriac C."/>
            <person name="Salcher M."/>
            <person name="Ghai R."/>
            <person name="Kavagutti S V."/>
        </authorList>
    </citation>
    <scope>NUCLEOTIDE SEQUENCE</scope>
</reference>
<protein>
    <submittedName>
        <fullName evidence="3">Unannotated protein</fullName>
    </submittedName>
</protein>
<dbReference type="EMBL" id="CAEZWB010000072">
    <property type="protein sequence ID" value="CAB4648471.1"/>
    <property type="molecule type" value="Genomic_DNA"/>
</dbReference>
<dbReference type="EMBL" id="CAEZWH010000006">
    <property type="protein sequence ID" value="CAB4643686.1"/>
    <property type="molecule type" value="Genomic_DNA"/>
</dbReference>
<name>A0A6J6KFD8_9ZZZZ</name>
<evidence type="ECO:0000313" key="2">
    <source>
        <dbReference type="EMBL" id="CAB4643686.1"/>
    </source>
</evidence>
<proteinExistence type="predicted"/>